<evidence type="ECO:0008006" key="2">
    <source>
        <dbReference type="Google" id="ProtNLM"/>
    </source>
</evidence>
<dbReference type="PANTHER" id="PTHR47592:SF27">
    <property type="entry name" value="OS08G0421700 PROTEIN"/>
    <property type="match status" value="1"/>
</dbReference>
<evidence type="ECO:0000313" key="1">
    <source>
        <dbReference type="EMBL" id="GEU70593.1"/>
    </source>
</evidence>
<sequence length="163" mass="19122">MISDSLDSSYYLELIVVSCKLSIFKIDQTILKSHVEKPEKFKGSDFHRWQQKMLFYLTSLHVSYVLTDSEPTDTYPVDGKNVPTEAQVADYERVASQRNHNEYNCGNYILNALDDSMYDIYSTFLQLQGRFKKNYKTQVAWPNKFVFEKFLNFKMNNAKPVVK</sequence>
<protein>
    <recommendedName>
        <fullName evidence="2">Zinc finger, CCHC-type</fullName>
    </recommendedName>
</protein>
<dbReference type="AlphaFoldDB" id="A0A6L2M975"/>
<name>A0A6L2M975_TANCI</name>
<dbReference type="PANTHER" id="PTHR47592">
    <property type="entry name" value="PBF68 PROTEIN"/>
    <property type="match status" value="1"/>
</dbReference>
<gene>
    <name evidence="1" type="ORF">Tci_042571</name>
</gene>
<dbReference type="EMBL" id="BKCJ010006143">
    <property type="protein sequence ID" value="GEU70593.1"/>
    <property type="molecule type" value="Genomic_DNA"/>
</dbReference>
<accession>A0A6L2M975</accession>
<reference evidence="1" key="1">
    <citation type="journal article" date="2019" name="Sci. Rep.">
        <title>Draft genome of Tanacetum cinerariifolium, the natural source of mosquito coil.</title>
        <authorList>
            <person name="Yamashiro T."/>
            <person name="Shiraishi A."/>
            <person name="Satake H."/>
            <person name="Nakayama K."/>
        </authorList>
    </citation>
    <scope>NUCLEOTIDE SEQUENCE</scope>
</reference>
<proteinExistence type="predicted"/>
<organism evidence="1">
    <name type="scientific">Tanacetum cinerariifolium</name>
    <name type="common">Dalmatian daisy</name>
    <name type="synonym">Chrysanthemum cinerariifolium</name>
    <dbReference type="NCBI Taxonomy" id="118510"/>
    <lineage>
        <taxon>Eukaryota</taxon>
        <taxon>Viridiplantae</taxon>
        <taxon>Streptophyta</taxon>
        <taxon>Embryophyta</taxon>
        <taxon>Tracheophyta</taxon>
        <taxon>Spermatophyta</taxon>
        <taxon>Magnoliopsida</taxon>
        <taxon>eudicotyledons</taxon>
        <taxon>Gunneridae</taxon>
        <taxon>Pentapetalae</taxon>
        <taxon>asterids</taxon>
        <taxon>campanulids</taxon>
        <taxon>Asterales</taxon>
        <taxon>Asteraceae</taxon>
        <taxon>Asteroideae</taxon>
        <taxon>Anthemideae</taxon>
        <taxon>Anthemidinae</taxon>
        <taxon>Tanacetum</taxon>
    </lineage>
</organism>
<comment type="caution">
    <text evidence="1">The sequence shown here is derived from an EMBL/GenBank/DDBJ whole genome shotgun (WGS) entry which is preliminary data.</text>
</comment>